<accession>A0A4Z2IN33</accession>
<evidence type="ECO:0000313" key="3">
    <source>
        <dbReference type="Proteomes" id="UP000314294"/>
    </source>
</evidence>
<proteinExistence type="predicted"/>
<protein>
    <submittedName>
        <fullName evidence="2">Uncharacterized protein</fullName>
    </submittedName>
</protein>
<keyword evidence="3" id="KW-1185">Reference proteome</keyword>
<reference evidence="2 3" key="1">
    <citation type="submission" date="2019-03" db="EMBL/GenBank/DDBJ databases">
        <title>First draft genome of Liparis tanakae, snailfish: a comprehensive survey of snailfish specific genes.</title>
        <authorList>
            <person name="Kim W."/>
            <person name="Song I."/>
            <person name="Jeong J.-H."/>
            <person name="Kim D."/>
            <person name="Kim S."/>
            <person name="Ryu S."/>
            <person name="Song J.Y."/>
            <person name="Lee S.K."/>
        </authorList>
    </citation>
    <scope>NUCLEOTIDE SEQUENCE [LARGE SCALE GENOMIC DNA]</scope>
    <source>
        <tissue evidence="2">Muscle</tissue>
    </source>
</reference>
<organism evidence="2 3">
    <name type="scientific">Liparis tanakae</name>
    <name type="common">Tanaka's snailfish</name>
    <dbReference type="NCBI Taxonomy" id="230148"/>
    <lineage>
        <taxon>Eukaryota</taxon>
        <taxon>Metazoa</taxon>
        <taxon>Chordata</taxon>
        <taxon>Craniata</taxon>
        <taxon>Vertebrata</taxon>
        <taxon>Euteleostomi</taxon>
        <taxon>Actinopterygii</taxon>
        <taxon>Neopterygii</taxon>
        <taxon>Teleostei</taxon>
        <taxon>Neoteleostei</taxon>
        <taxon>Acanthomorphata</taxon>
        <taxon>Eupercaria</taxon>
        <taxon>Perciformes</taxon>
        <taxon>Cottioidei</taxon>
        <taxon>Cottales</taxon>
        <taxon>Liparidae</taxon>
        <taxon>Liparis</taxon>
    </lineage>
</organism>
<evidence type="ECO:0000256" key="1">
    <source>
        <dbReference type="SAM" id="MobiDB-lite"/>
    </source>
</evidence>
<gene>
    <name evidence="2" type="ORF">EYF80_010520</name>
</gene>
<name>A0A4Z2IN33_9TELE</name>
<sequence length="213" mass="23346">MLVQSWCHRNQTKSCRFTRNSDTNTELLEVIMLGPLEEQAAGGRLSAVTSPGAWPRQRLGNGSTPPLPRAANRPVVSFHDIRHPGDSSAAAAAAAEAQCQGSAGSESESDRACFLDNIWDSHCPTQTSILHPGCYQPTNPSHGVFPLNDEARPPLRTARRCSYPSSRLFSGMSQSGRERLKRRSAYRSLSKALRCTLSTCVFRLTFWEALSGQ</sequence>
<dbReference type="Proteomes" id="UP000314294">
    <property type="component" value="Unassembled WGS sequence"/>
</dbReference>
<dbReference type="EMBL" id="SRLO01000066">
    <property type="protein sequence ID" value="TNN79275.1"/>
    <property type="molecule type" value="Genomic_DNA"/>
</dbReference>
<comment type="caution">
    <text evidence="2">The sequence shown here is derived from an EMBL/GenBank/DDBJ whole genome shotgun (WGS) entry which is preliminary data.</text>
</comment>
<evidence type="ECO:0000313" key="2">
    <source>
        <dbReference type="EMBL" id="TNN79275.1"/>
    </source>
</evidence>
<feature type="region of interest" description="Disordered" evidence="1">
    <location>
        <begin position="47"/>
        <end position="70"/>
    </location>
</feature>
<dbReference type="AlphaFoldDB" id="A0A4Z2IN33"/>